<evidence type="ECO:0000313" key="1">
    <source>
        <dbReference type="EMBL" id="KRY84756.1"/>
    </source>
</evidence>
<organism evidence="1 2">
    <name type="scientific">Trichinella pseudospiralis</name>
    <name type="common">Parasitic roundworm</name>
    <dbReference type="NCBI Taxonomy" id="6337"/>
    <lineage>
        <taxon>Eukaryota</taxon>
        <taxon>Metazoa</taxon>
        <taxon>Ecdysozoa</taxon>
        <taxon>Nematoda</taxon>
        <taxon>Enoplea</taxon>
        <taxon>Dorylaimia</taxon>
        <taxon>Trichinellida</taxon>
        <taxon>Trichinellidae</taxon>
        <taxon>Trichinella</taxon>
    </lineage>
</organism>
<dbReference type="AlphaFoldDB" id="A0A0V1FFC1"/>
<comment type="caution">
    <text evidence="1">The sequence shown here is derived from an EMBL/GenBank/DDBJ whole genome shotgun (WGS) entry which is preliminary data.</text>
</comment>
<evidence type="ECO:0000313" key="2">
    <source>
        <dbReference type="Proteomes" id="UP000054995"/>
    </source>
</evidence>
<dbReference type="EMBL" id="JYDT01000107">
    <property type="protein sequence ID" value="KRY84756.1"/>
    <property type="molecule type" value="Genomic_DNA"/>
</dbReference>
<sequence>MLIISVESVHVNSIQFHQIPTYLFPLSQLFQNLCNGHFWIRKLVMNTNAGHIIEFTMQIYGSRCIFCFATFKIDAA</sequence>
<dbReference type="OrthoDB" id="5925725at2759"/>
<protein>
    <submittedName>
        <fullName evidence="1">Uncharacterized protein</fullName>
    </submittedName>
</protein>
<gene>
    <name evidence="1" type="ORF">T4D_11669</name>
</gene>
<dbReference type="Proteomes" id="UP000054995">
    <property type="component" value="Unassembled WGS sequence"/>
</dbReference>
<name>A0A0V1FFC1_TRIPS</name>
<proteinExistence type="predicted"/>
<reference evidence="1 2" key="1">
    <citation type="submission" date="2015-01" db="EMBL/GenBank/DDBJ databases">
        <title>Evolution of Trichinella species and genotypes.</title>
        <authorList>
            <person name="Korhonen P.K."/>
            <person name="Edoardo P."/>
            <person name="Giuseppe L.R."/>
            <person name="Gasser R.B."/>
        </authorList>
    </citation>
    <scope>NUCLEOTIDE SEQUENCE [LARGE SCALE GENOMIC DNA]</scope>
    <source>
        <strain evidence="1">ISS470</strain>
    </source>
</reference>
<keyword evidence="2" id="KW-1185">Reference proteome</keyword>
<accession>A0A0V1FFC1</accession>